<protein>
    <submittedName>
        <fullName evidence="6">Cdc2 kinase</fullName>
    </submittedName>
</protein>
<dbReference type="InterPro" id="IPR050108">
    <property type="entry name" value="CDK"/>
</dbReference>
<name>A0A8E2AG79_9APHY</name>
<dbReference type="Gene3D" id="1.10.510.10">
    <property type="entry name" value="Transferase(Phosphotransferase) domain 1"/>
    <property type="match status" value="1"/>
</dbReference>
<keyword evidence="5" id="KW-0067">ATP-binding</keyword>
<feature type="non-terminal residue" evidence="6">
    <location>
        <position position="1"/>
    </location>
</feature>
<dbReference type="GO" id="GO:0005634">
    <property type="term" value="C:nucleus"/>
    <property type="evidence" value="ECO:0007669"/>
    <property type="project" value="TreeGrafter"/>
</dbReference>
<keyword evidence="4 6" id="KW-0418">Kinase</keyword>
<evidence type="ECO:0000256" key="4">
    <source>
        <dbReference type="ARBA" id="ARBA00022777"/>
    </source>
</evidence>
<feature type="non-terminal residue" evidence="6">
    <location>
        <position position="134"/>
    </location>
</feature>
<accession>A0A8E2AG79</accession>
<organism evidence="6 7">
    <name type="scientific">Obba rivulosa</name>
    <dbReference type="NCBI Taxonomy" id="1052685"/>
    <lineage>
        <taxon>Eukaryota</taxon>
        <taxon>Fungi</taxon>
        <taxon>Dikarya</taxon>
        <taxon>Basidiomycota</taxon>
        <taxon>Agaricomycotina</taxon>
        <taxon>Agaricomycetes</taxon>
        <taxon>Polyporales</taxon>
        <taxon>Gelatoporiaceae</taxon>
        <taxon>Obba</taxon>
    </lineage>
</organism>
<gene>
    <name evidence="6" type="ORF">OBBRIDRAFT_700264</name>
</gene>
<dbReference type="EMBL" id="KV722979">
    <property type="protein sequence ID" value="OCH83573.1"/>
    <property type="molecule type" value="Genomic_DNA"/>
</dbReference>
<dbReference type="OrthoDB" id="28397at2759"/>
<dbReference type="PANTHER" id="PTHR24056">
    <property type="entry name" value="CELL DIVISION PROTEIN KINASE"/>
    <property type="match status" value="1"/>
</dbReference>
<dbReference type="InterPro" id="IPR011009">
    <property type="entry name" value="Kinase-like_dom_sf"/>
</dbReference>
<dbReference type="SUPFAM" id="SSF56112">
    <property type="entry name" value="Protein kinase-like (PK-like)"/>
    <property type="match status" value="1"/>
</dbReference>
<keyword evidence="2" id="KW-0808">Transferase</keyword>
<dbReference type="PANTHER" id="PTHR24056:SF233">
    <property type="entry name" value="CYCLIN-DEPENDENT KINASE 9"/>
    <property type="match status" value="1"/>
</dbReference>
<evidence type="ECO:0000313" key="6">
    <source>
        <dbReference type="EMBL" id="OCH83573.1"/>
    </source>
</evidence>
<keyword evidence="1" id="KW-0723">Serine/threonine-protein kinase</keyword>
<dbReference type="GO" id="GO:0004693">
    <property type="term" value="F:cyclin-dependent protein serine/threonine kinase activity"/>
    <property type="evidence" value="ECO:0007669"/>
    <property type="project" value="TreeGrafter"/>
</dbReference>
<proteinExistence type="predicted"/>
<keyword evidence="7" id="KW-1185">Reference proteome</keyword>
<evidence type="ECO:0000256" key="2">
    <source>
        <dbReference type="ARBA" id="ARBA00022679"/>
    </source>
</evidence>
<dbReference type="Proteomes" id="UP000250043">
    <property type="component" value="Unassembled WGS sequence"/>
</dbReference>
<evidence type="ECO:0000256" key="5">
    <source>
        <dbReference type="ARBA" id="ARBA00022840"/>
    </source>
</evidence>
<evidence type="ECO:0000256" key="1">
    <source>
        <dbReference type="ARBA" id="ARBA00022527"/>
    </source>
</evidence>
<sequence>CILGENLWRRPILPGTTDVDQLEKIWQLCGTPNQHTWSNHDQLPGCEGVKRFNQYPRWVKQVSEMIGVETCDLLDKLLVCNPRDCLTASQALDHDYFWTDPLPADPKTLPSYEVSHEFDKRGHRNQAPVGPPIP</sequence>
<keyword evidence="3" id="KW-0547">Nucleotide-binding</keyword>
<reference evidence="6 7" key="1">
    <citation type="submission" date="2016-07" db="EMBL/GenBank/DDBJ databases">
        <title>Draft genome of the white-rot fungus Obba rivulosa 3A-2.</title>
        <authorList>
            <consortium name="DOE Joint Genome Institute"/>
            <person name="Miettinen O."/>
            <person name="Riley R."/>
            <person name="Acob R."/>
            <person name="Barry K."/>
            <person name="Cullen D."/>
            <person name="De Vries R."/>
            <person name="Hainaut M."/>
            <person name="Hatakka A."/>
            <person name="Henrissat B."/>
            <person name="Hilden K."/>
            <person name="Kuo R."/>
            <person name="Labutti K."/>
            <person name="Lipzen A."/>
            <person name="Makela M.R."/>
            <person name="Sandor L."/>
            <person name="Spatafora J.W."/>
            <person name="Grigoriev I.V."/>
            <person name="Hibbett D.S."/>
        </authorList>
    </citation>
    <scope>NUCLEOTIDE SEQUENCE [LARGE SCALE GENOMIC DNA]</scope>
    <source>
        <strain evidence="6 7">3A-2</strain>
    </source>
</reference>
<evidence type="ECO:0000313" key="7">
    <source>
        <dbReference type="Proteomes" id="UP000250043"/>
    </source>
</evidence>
<dbReference type="GO" id="GO:0005524">
    <property type="term" value="F:ATP binding"/>
    <property type="evidence" value="ECO:0007669"/>
    <property type="project" value="UniProtKB-KW"/>
</dbReference>
<dbReference type="AlphaFoldDB" id="A0A8E2AG79"/>
<evidence type="ECO:0000256" key="3">
    <source>
        <dbReference type="ARBA" id="ARBA00022741"/>
    </source>
</evidence>